<dbReference type="CDD" id="cd00093">
    <property type="entry name" value="HTH_XRE"/>
    <property type="match status" value="1"/>
</dbReference>
<evidence type="ECO:0000256" key="1">
    <source>
        <dbReference type="ARBA" id="ARBA00023125"/>
    </source>
</evidence>
<gene>
    <name evidence="3" type="ORF">GC101_29200</name>
</gene>
<protein>
    <submittedName>
        <fullName evidence="3">Helix-turn-helix domain-containing protein</fullName>
    </submittedName>
</protein>
<organism evidence="3 4">
    <name type="scientific">Paenibacillus phytohabitans</name>
    <dbReference type="NCBI Taxonomy" id="2654978"/>
    <lineage>
        <taxon>Bacteria</taxon>
        <taxon>Bacillati</taxon>
        <taxon>Bacillota</taxon>
        <taxon>Bacilli</taxon>
        <taxon>Bacillales</taxon>
        <taxon>Paenibacillaceae</taxon>
        <taxon>Paenibacillus</taxon>
    </lineage>
</organism>
<evidence type="ECO:0000259" key="2">
    <source>
        <dbReference type="PROSITE" id="PS50943"/>
    </source>
</evidence>
<name>A0ABX1YRL7_9BACL</name>
<keyword evidence="4" id="KW-1185">Reference proteome</keyword>
<comment type="caution">
    <text evidence="3">The sequence shown here is derived from an EMBL/GenBank/DDBJ whole genome shotgun (WGS) entry which is preliminary data.</text>
</comment>
<keyword evidence="1" id="KW-0238">DNA-binding</keyword>
<dbReference type="SUPFAM" id="SSF47413">
    <property type="entry name" value="lambda repressor-like DNA-binding domains"/>
    <property type="match status" value="1"/>
</dbReference>
<accession>A0ABX1YRL7</accession>
<dbReference type="Pfam" id="PF01381">
    <property type="entry name" value="HTH_3"/>
    <property type="match status" value="1"/>
</dbReference>
<dbReference type="PANTHER" id="PTHR46797:SF1">
    <property type="entry name" value="METHYLPHOSPHONATE SYNTHASE"/>
    <property type="match status" value="1"/>
</dbReference>
<evidence type="ECO:0000313" key="4">
    <source>
        <dbReference type="Proteomes" id="UP000596857"/>
    </source>
</evidence>
<dbReference type="RefSeq" id="WP_171720220.1">
    <property type="nucleotide sequence ID" value="NZ_WHOB01000089.1"/>
</dbReference>
<dbReference type="Proteomes" id="UP000596857">
    <property type="component" value="Unassembled WGS sequence"/>
</dbReference>
<dbReference type="EMBL" id="WHOB01000089">
    <property type="protein sequence ID" value="NOU82944.1"/>
    <property type="molecule type" value="Genomic_DNA"/>
</dbReference>
<evidence type="ECO:0000313" key="3">
    <source>
        <dbReference type="EMBL" id="NOU82944.1"/>
    </source>
</evidence>
<reference evidence="3 4" key="1">
    <citation type="submission" date="2019-10" db="EMBL/GenBank/DDBJ databases">
        <title>Description of Paenibacillus terricola sp. nov.</title>
        <authorList>
            <person name="Carlier A."/>
            <person name="Qi S."/>
        </authorList>
    </citation>
    <scope>NUCLEOTIDE SEQUENCE [LARGE SCALE GENOMIC DNA]</scope>
    <source>
        <strain evidence="3 4">LMG 31459</strain>
    </source>
</reference>
<sequence>MNKIGDNIRLLRKRMGLTQIDFSKQIGISQGTLSDIEQGHCNPSVETVLSIHEQYGVSLDLILKGSEEDQSAKLHLKDKRNDEEELIEIIKMLSPEALSDLLDYATYKQKRFIKINEAQGDCDR</sequence>
<dbReference type="InterPro" id="IPR050807">
    <property type="entry name" value="TransReg_Diox_bact_type"/>
</dbReference>
<dbReference type="PROSITE" id="PS50943">
    <property type="entry name" value="HTH_CROC1"/>
    <property type="match status" value="1"/>
</dbReference>
<dbReference type="PANTHER" id="PTHR46797">
    <property type="entry name" value="HTH-TYPE TRANSCRIPTIONAL REGULATOR"/>
    <property type="match status" value="1"/>
</dbReference>
<dbReference type="InterPro" id="IPR001387">
    <property type="entry name" value="Cro/C1-type_HTH"/>
</dbReference>
<feature type="domain" description="HTH cro/C1-type" evidence="2">
    <location>
        <begin position="8"/>
        <end position="62"/>
    </location>
</feature>
<dbReference type="InterPro" id="IPR010982">
    <property type="entry name" value="Lambda_DNA-bd_dom_sf"/>
</dbReference>
<proteinExistence type="predicted"/>
<dbReference type="Gene3D" id="1.10.260.40">
    <property type="entry name" value="lambda repressor-like DNA-binding domains"/>
    <property type="match status" value="1"/>
</dbReference>
<dbReference type="SMART" id="SM00530">
    <property type="entry name" value="HTH_XRE"/>
    <property type="match status" value="1"/>
</dbReference>